<feature type="region of interest" description="Disordered" evidence="1">
    <location>
        <begin position="208"/>
        <end position="233"/>
    </location>
</feature>
<proteinExistence type="predicted"/>
<dbReference type="Gramene" id="PGSC0003DMT400092786">
    <property type="protein sequence ID" value="PGSC0003DMT400092786"/>
    <property type="gene ID" value="PGSC0003DMG400042357"/>
</dbReference>
<evidence type="ECO:0000313" key="3">
    <source>
        <dbReference type="Proteomes" id="UP000011115"/>
    </source>
</evidence>
<dbReference type="EnsemblPlants" id="PGSC0003DMT400092786">
    <property type="protein sequence ID" value="PGSC0003DMT400092786"/>
    <property type="gene ID" value="PGSC0003DMG400042357"/>
</dbReference>
<evidence type="ECO:0000256" key="1">
    <source>
        <dbReference type="SAM" id="MobiDB-lite"/>
    </source>
</evidence>
<feature type="compositionally biased region" description="Basic and acidic residues" evidence="1">
    <location>
        <begin position="223"/>
        <end position="233"/>
    </location>
</feature>
<protein>
    <submittedName>
        <fullName evidence="2">Uncharacterized protein</fullName>
    </submittedName>
</protein>
<organism evidence="2 3">
    <name type="scientific">Solanum tuberosum</name>
    <name type="common">Potato</name>
    <dbReference type="NCBI Taxonomy" id="4113"/>
    <lineage>
        <taxon>Eukaryota</taxon>
        <taxon>Viridiplantae</taxon>
        <taxon>Streptophyta</taxon>
        <taxon>Embryophyta</taxon>
        <taxon>Tracheophyta</taxon>
        <taxon>Spermatophyta</taxon>
        <taxon>Magnoliopsida</taxon>
        <taxon>eudicotyledons</taxon>
        <taxon>Gunneridae</taxon>
        <taxon>Pentapetalae</taxon>
        <taxon>asterids</taxon>
        <taxon>lamiids</taxon>
        <taxon>Solanales</taxon>
        <taxon>Solanaceae</taxon>
        <taxon>Solanoideae</taxon>
        <taxon>Solaneae</taxon>
        <taxon>Solanum</taxon>
    </lineage>
</organism>
<dbReference type="AlphaFoldDB" id="M1DQJ1"/>
<keyword evidence="3" id="KW-1185">Reference proteome</keyword>
<evidence type="ECO:0000313" key="2">
    <source>
        <dbReference type="EnsemblPlants" id="PGSC0003DMT400092786"/>
    </source>
</evidence>
<accession>M1DQJ1</accession>
<feature type="compositionally biased region" description="Polar residues" evidence="1">
    <location>
        <begin position="208"/>
        <end position="222"/>
    </location>
</feature>
<dbReference type="Proteomes" id="UP000011115">
    <property type="component" value="Unassembled WGS sequence"/>
</dbReference>
<name>M1DQJ1_SOLTU</name>
<dbReference type="HOGENOM" id="CLU_1191649_0_0_1"/>
<sequence>MIPRKHDNLIRNTLTAKSQPIYKVLEILGLSKIHESRICQNSKDLVDERNPPVKSHILVDPTIISLELTADPHLRSVVQPRTVLVNRGWDQRLKDLGFNDETPSMVRGPTVTTQGKIALTDIDHVSYMESGVMSHTEKRCRTCLRHHEPPSRVVVRTTIRGPPREGYFVPQALLPKASSRRAQRAVVKTIGRGPSREVEAVARPFGCQSTMAKETPRATFTSRGEDHDPWSHS</sequence>
<dbReference type="PaxDb" id="4113-PGSC0003DMT400092786"/>
<dbReference type="InParanoid" id="M1DQJ1"/>
<reference evidence="2" key="2">
    <citation type="submission" date="2015-06" db="UniProtKB">
        <authorList>
            <consortium name="EnsemblPlants"/>
        </authorList>
    </citation>
    <scope>IDENTIFICATION</scope>
    <source>
        <strain evidence="2">DM1-3 516 R44</strain>
    </source>
</reference>
<reference evidence="3" key="1">
    <citation type="journal article" date="2011" name="Nature">
        <title>Genome sequence and analysis of the tuber crop potato.</title>
        <authorList>
            <consortium name="The Potato Genome Sequencing Consortium"/>
        </authorList>
    </citation>
    <scope>NUCLEOTIDE SEQUENCE [LARGE SCALE GENOMIC DNA]</scope>
    <source>
        <strain evidence="3">cv. DM1-3 516 R44</strain>
    </source>
</reference>